<feature type="region of interest" description="Disordered" evidence="1">
    <location>
        <begin position="1"/>
        <end position="164"/>
    </location>
</feature>
<name>A0A5D3ASP8_9TREE</name>
<dbReference type="Proteomes" id="UP000322245">
    <property type="component" value="Unassembled WGS sequence"/>
</dbReference>
<dbReference type="AlphaFoldDB" id="A0A5D3ASP8"/>
<proteinExistence type="predicted"/>
<organism evidence="2 3">
    <name type="scientific">Cryptococcus floricola</name>
    <dbReference type="NCBI Taxonomy" id="2591691"/>
    <lineage>
        <taxon>Eukaryota</taxon>
        <taxon>Fungi</taxon>
        <taxon>Dikarya</taxon>
        <taxon>Basidiomycota</taxon>
        <taxon>Agaricomycotina</taxon>
        <taxon>Tremellomycetes</taxon>
        <taxon>Tremellales</taxon>
        <taxon>Cryptococcaceae</taxon>
        <taxon>Cryptococcus</taxon>
    </lineage>
</organism>
<feature type="compositionally biased region" description="Polar residues" evidence="1">
    <location>
        <begin position="1"/>
        <end position="18"/>
    </location>
</feature>
<comment type="caution">
    <text evidence="2">The sequence shown here is derived from an EMBL/GenBank/DDBJ whole genome shotgun (WGS) entry which is preliminary data.</text>
</comment>
<keyword evidence="3" id="KW-1185">Reference proteome</keyword>
<gene>
    <name evidence="2" type="ORF">B9479_006211</name>
</gene>
<reference evidence="2 3" key="1">
    <citation type="submission" date="2017-05" db="EMBL/GenBank/DDBJ databases">
        <title>The Genome Sequence of Tsuchiyaea wingfieldii DSM 27421.</title>
        <authorList>
            <person name="Cuomo C."/>
            <person name="Passer A."/>
            <person name="Billmyre B."/>
            <person name="Heitman J."/>
        </authorList>
    </citation>
    <scope>NUCLEOTIDE SEQUENCE [LARGE SCALE GENOMIC DNA]</scope>
    <source>
        <strain evidence="2 3">DSM 27421</strain>
    </source>
</reference>
<dbReference type="EMBL" id="NIDF01000099">
    <property type="protein sequence ID" value="TYJ53183.1"/>
    <property type="molecule type" value="Genomic_DNA"/>
</dbReference>
<evidence type="ECO:0000313" key="2">
    <source>
        <dbReference type="EMBL" id="TYJ53183.1"/>
    </source>
</evidence>
<protein>
    <submittedName>
        <fullName evidence="2">Uncharacterized protein</fullName>
    </submittedName>
</protein>
<sequence>MHTANPPSLRQAGTSSAYSVAIASPALPPGTHRSPGSPALSSTFFEHDSSSSELSDAYDDGWGPLRPRRKKRMAAASLANLRRGPGPRRASQPSPPPDSSSSSSSESNHRAPSASPDMGQYDYDFIPLHDDDIPVDPFELPDPMAYREDEQSDTSEEEEEEEDFEWQMEGRLDLFQEDEDEEVEGALPPWALLKSAVEHGSSLLCRIWRDVWLVGGWNERDNTPNRSIFYHFQYRNQSVACDCPAFTRSHTTCVHRELFRYQPNLFIPPNDNRRHDLQPPPVELVIVGLAQFPLVFSVKKTASAAMRNDSGKRVVVTFE</sequence>
<evidence type="ECO:0000313" key="3">
    <source>
        <dbReference type="Proteomes" id="UP000322245"/>
    </source>
</evidence>
<evidence type="ECO:0000256" key="1">
    <source>
        <dbReference type="SAM" id="MobiDB-lite"/>
    </source>
</evidence>
<accession>A0A5D3ASP8</accession>
<feature type="compositionally biased region" description="Acidic residues" evidence="1">
    <location>
        <begin position="150"/>
        <end position="164"/>
    </location>
</feature>
<feature type="compositionally biased region" description="Low complexity" evidence="1">
    <location>
        <begin position="99"/>
        <end position="115"/>
    </location>
</feature>